<evidence type="ECO:0000313" key="2">
    <source>
        <dbReference type="Proteomes" id="UP001369815"/>
    </source>
</evidence>
<gene>
    <name evidence="1" type="ORF">Daesc_009420</name>
</gene>
<organism evidence="1 2">
    <name type="scientific">Daldinia eschscholtzii</name>
    <dbReference type="NCBI Taxonomy" id="292717"/>
    <lineage>
        <taxon>Eukaryota</taxon>
        <taxon>Fungi</taxon>
        <taxon>Dikarya</taxon>
        <taxon>Ascomycota</taxon>
        <taxon>Pezizomycotina</taxon>
        <taxon>Sordariomycetes</taxon>
        <taxon>Xylariomycetidae</taxon>
        <taxon>Xylariales</taxon>
        <taxon>Hypoxylaceae</taxon>
        <taxon>Daldinia</taxon>
    </lineage>
</organism>
<keyword evidence="2" id="KW-1185">Reference proteome</keyword>
<comment type="caution">
    <text evidence="1">The sequence shown here is derived from an EMBL/GenBank/DDBJ whole genome shotgun (WGS) entry which is preliminary data.</text>
</comment>
<protein>
    <submittedName>
        <fullName evidence="1">Uncharacterized protein</fullName>
    </submittedName>
</protein>
<dbReference type="AlphaFoldDB" id="A0AAX6M9M1"/>
<proteinExistence type="predicted"/>
<accession>A0AAX6M9M1</accession>
<evidence type="ECO:0000313" key="1">
    <source>
        <dbReference type="EMBL" id="KAK6949345.1"/>
    </source>
</evidence>
<dbReference type="EMBL" id="JBANMG010000009">
    <property type="protein sequence ID" value="KAK6949345.1"/>
    <property type="molecule type" value="Genomic_DNA"/>
</dbReference>
<name>A0AAX6M9M1_9PEZI</name>
<reference evidence="1 2" key="1">
    <citation type="journal article" date="2024" name="Front Chem Biol">
        <title>Unveiling the potential of Daldinia eschscholtzii MFLUCC 19-0629 through bioactivity and bioinformatics studies for enhanced sustainable agriculture production.</title>
        <authorList>
            <person name="Brooks S."/>
            <person name="Weaver J.A."/>
            <person name="Klomchit A."/>
            <person name="Alharthi S.A."/>
            <person name="Onlamun T."/>
            <person name="Nurani R."/>
            <person name="Vong T.K."/>
            <person name="Alberti F."/>
            <person name="Greco C."/>
        </authorList>
    </citation>
    <scope>NUCLEOTIDE SEQUENCE [LARGE SCALE GENOMIC DNA]</scope>
    <source>
        <strain evidence="1">MFLUCC 19-0629</strain>
    </source>
</reference>
<sequence length="155" mass="17325">MSNAKKVGLSAVFAVGIVIHRQLVALWAIAESTCGTLIFCALVIPKLFQSLRIEWDSTVSSWAGSPMHCIRCSTRKNENRWTPKRFVADPREYRHINESNSIALSGGDSARPTNQQYGIVCTTDIIVTESRDDGFLRDQPGKRNSWLSSVQDNRV</sequence>
<dbReference type="Proteomes" id="UP001369815">
    <property type="component" value="Unassembled WGS sequence"/>
</dbReference>